<keyword evidence="8" id="KW-0456">Lyase</keyword>
<keyword evidence="4" id="KW-0443">Lipid metabolism</keyword>
<evidence type="ECO:0000256" key="2">
    <source>
        <dbReference type="ARBA" id="ARBA00022516"/>
    </source>
</evidence>
<sequence length="291" mass="31619">MSEDLERKSTPWLTAGFDWEGVAAALAALLIGMLLGAFWSVLFWIGFAIMVAALLSGRWSKRAVPDLANGIIAPCDGLVVSVSREDPPSELRMTEKPTMRIRISSSPAATNRLYAPIAGSLESLIVETGDRSVPLAMRPEDEGLTVSYLTFESQSHQVGVRLASGGLGPRQEIEVEAGDILRLGRIFGKRRLGGWCDIYVPANTGQLIWPGQTLVGGETVLGRLKSSSDPDLFEDMMAEEEPEGAEEEVLDEVHDDGDDYYPEPDETDTPEDPAVMFARLREAAKNKPAGD</sequence>
<keyword evidence="3" id="KW-0210">Decarboxylase</keyword>
<name>A0A062TUS1_9PROT</name>
<evidence type="ECO:0000256" key="7">
    <source>
        <dbReference type="ARBA" id="ARBA00023209"/>
    </source>
</evidence>
<keyword evidence="2" id="KW-0444">Lipid biosynthesis</keyword>
<evidence type="ECO:0000256" key="5">
    <source>
        <dbReference type="ARBA" id="ARBA00023136"/>
    </source>
</evidence>
<gene>
    <name evidence="13" type="ORF">HY3_05890</name>
</gene>
<evidence type="ECO:0000256" key="1">
    <source>
        <dbReference type="ARBA" id="ARBA00022475"/>
    </source>
</evidence>
<feature type="transmembrane region" description="Helical" evidence="12">
    <location>
        <begin position="22"/>
        <end position="55"/>
    </location>
</feature>
<dbReference type="EMBL" id="AWFB01000078">
    <property type="protein sequence ID" value="RAN30678.1"/>
    <property type="molecule type" value="Genomic_DNA"/>
</dbReference>
<keyword evidence="5 12" id="KW-0472">Membrane</keyword>
<feature type="region of interest" description="Disordered" evidence="11">
    <location>
        <begin position="236"/>
        <end position="273"/>
    </location>
</feature>
<dbReference type="PANTHER" id="PTHR35809:SF1">
    <property type="entry name" value="ARCHAETIDYLSERINE DECARBOXYLASE PROENZYME-RELATED"/>
    <property type="match status" value="1"/>
</dbReference>
<evidence type="ECO:0000256" key="9">
    <source>
        <dbReference type="ARBA" id="ARBA00023264"/>
    </source>
</evidence>
<accession>A0A062TUS1</accession>
<dbReference type="Pfam" id="PF02666">
    <property type="entry name" value="PS_Dcarbxylase"/>
    <property type="match status" value="1"/>
</dbReference>
<evidence type="ECO:0000256" key="3">
    <source>
        <dbReference type="ARBA" id="ARBA00022793"/>
    </source>
</evidence>
<dbReference type="OrthoDB" id="9790893at2"/>
<dbReference type="GO" id="GO:0004609">
    <property type="term" value="F:phosphatidylserine decarboxylase activity"/>
    <property type="evidence" value="ECO:0007669"/>
    <property type="project" value="InterPro"/>
</dbReference>
<dbReference type="InterPro" id="IPR003817">
    <property type="entry name" value="PS_Dcarbxylase"/>
</dbReference>
<protein>
    <recommendedName>
        <fullName evidence="15">Phosphatidylserine decarboxylase</fullName>
    </recommendedName>
</protein>
<dbReference type="Proteomes" id="UP000249123">
    <property type="component" value="Unassembled WGS sequence"/>
</dbReference>
<comment type="caution">
    <text evidence="13">The sequence shown here is derived from an EMBL/GenBank/DDBJ whole genome shotgun (WGS) entry which is preliminary data.</text>
</comment>
<keyword evidence="12" id="KW-1133">Transmembrane helix</keyword>
<dbReference type="RefSeq" id="WP_034825266.1">
    <property type="nucleotide sequence ID" value="NZ_AWFA01000011.1"/>
</dbReference>
<evidence type="ECO:0000256" key="12">
    <source>
        <dbReference type="SAM" id="Phobius"/>
    </source>
</evidence>
<organism evidence="13 14">
    <name type="scientific">Hyphomonas pacifica</name>
    <dbReference type="NCBI Taxonomy" id="1280941"/>
    <lineage>
        <taxon>Bacteria</taxon>
        <taxon>Pseudomonadati</taxon>
        <taxon>Pseudomonadota</taxon>
        <taxon>Alphaproteobacteria</taxon>
        <taxon>Hyphomonadales</taxon>
        <taxon>Hyphomonadaceae</taxon>
        <taxon>Hyphomonas</taxon>
    </lineage>
</organism>
<evidence type="ECO:0000313" key="14">
    <source>
        <dbReference type="Proteomes" id="UP000249123"/>
    </source>
</evidence>
<dbReference type="InterPro" id="IPR033175">
    <property type="entry name" value="PSD-A"/>
</dbReference>
<keyword evidence="10" id="KW-0670">Pyruvate</keyword>
<evidence type="ECO:0000256" key="11">
    <source>
        <dbReference type="SAM" id="MobiDB-lite"/>
    </source>
</evidence>
<keyword evidence="14" id="KW-1185">Reference proteome</keyword>
<evidence type="ECO:0000256" key="8">
    <source>
        <dbReference type="ARBA" id="ARBA00023239"/>
    </source>
</evidence>
<dbReference type="AlphaFoldDB" id="A0A062TUS1"/>
<evidence type="ECO:0000313" key="13">
    <source>
        <dbReference type="EMBL" id="RAN30678.1"/>
    </source>
</evidence>
<keyword evidence="6" id="KW-0865">Zymogen</keyword>
<dbReference type="STRING" id="1280941.HY2_10685"/>
<evidence type="ECO:0008006" key="15">
    <source>
        <dbReference type="Google" id="ProtNLM"/>
    </source>
</evidence>
<feature type="compositionally biased region" description="Acidic residues" evidence="11">
    <location>
        <begin position="236"/>
        <end position="271"/>
    </location>
</feature>
<dbReference type="PANTHER" id="PTHR35809">
    <property type="entry name" value="ARCHAETIDYLSERINE DECARBOXYLASE PROENZYME-RELATED"/>
    <property type="match status" value="1"/>
</dbReference>
<proteinExistence type="predicted"/>
<dbReference type="GO" id="GO:0008654">
    <property type="term" value="P:phospholipid biosynthetic process"/>
    <property type="evidence" value="ECO:0007669"/>
    <property type="project" value="UniProtKB-KW"/>
</dbReference>
<dbReference type="eggNOG" id="COG0688">
    <property type="taxonomic scope" value="Bacteria"/>
</dbReference>
<evidence type="ECO:0000256" key="4">
    <source>
        <dbReference type="ARBA" id="ARBA00023098"/>
    </source>
</evidence>
<keyword evidence="12" id="KW-0812">Transmembrane</keyword>
<keyword evidence="9" id="KW-1208">Phospholipid metabolism</keyword>
<reference evidence="13 14" key="1">
    <citation type="submission" date="2013-04" db="EMBL/GenBank/DDBJ databases">
        <title>Hyphomonas sp. T24B3 Genome Sequencing.</title>
        <authorList>
            <person name="Lai Q."/>
            <person name="Shao Z."/>
        </authorList>
    </citation>
    <scope>NUCLEOTIDE SEQUENCE [LARGE SCALE GENOMIC DNA]</scope>
    <source>
        <strain evidence="13 14">T24B3</strain>
    </source>
</reference>
<evidence type="ECO:0000256" key="6">
    <source>
        <dbReference type="ARBA" id="ARBA00023145"/>
    </source>
</evidence>
<evidence type="ECO:0000256" key="10">
    <source>
        <dbReference type="ARBA" id="ARBA00023317"/>
    </source>
</evidence>
<keyword evidence="7" id="KW-0594">Phospholipid biosynthesis</keyword>
<keyword evidence="1" id="KW-1003">Cell membrane</keyword>